<evidence type="ECO:0000313" key="3">
    <source>
        <dbReference type="Proteomes" id="UP000236584"/>
    </source>
</evidence>
<keyword evidence="1" id="KW-1133">Transmembrane helix</keyword>
<dbReference type="AlphaFoldDB" id="A0A2I8VMU1"/>
<accession>A0A2I8VMU1</accession>
<dbReference type="EMBL" id="CP026309">
    <property type="protein sequence ID" value="AUV83238.1"/>
    <property type="molecule type" value="Genomic_DNA"/>
</dbReference>
<evidence type="ECO:0000313" key="2">
    <source>
        <dbReference type="EMBL" id="AUV83238.1"/>
    </source>
</evidence>
<sequence length="126" mass="13379">MTGYQPGYCNIGRRQRRRRLRRGAVAFGAAAAYVVAHLFGVVPSALLVGVFVPLSFGFEWVIQAYTGFCVRLALLSRYDFTGSGGSAGSVTDATDRREDQLQAAKITAVAVVVAAATTAALVFLFG</sequence>
<feature type="transmembrane region" description="Helical" evidence="1">
    <location>
        <begin position="106"/>
        <end position="125"/>
    </location>
</feature>
<keyword evidence="3" id="KW-1185">Reference proteome</keyword>
<dbReference type="OrthoDB" id="253187at2157"/>
<keyword evidence="1" id="KW-0472">Membrane</keyword>
<dbReference type="GeneID" id="35593953"/>
<evidence type="ECO:0000256" key="1">
    <source>
        <dbReference type="SAM" id="Phobius"/>
    </source>
</evidence>
<feature type="transmembrane region" description="Helical" evidence="1">
    <location>
        <begin position="20"/>
        <end position="39"/>
    </location>
</feature>
<keyword evidence="1" id="KW-0812">Transmembrane</keyword>
<proteinExistence type="predicted"/>
<name>A0A2I8VMU1_9EURY</name>
<gene>
    <name evidence="2" type="ORF">C2R22_17635</name>
</gene>
<dbReference type="KEGG" id="srub:C2R22_17635"/>
<dbReference type="Proteomes" id="UP000236584">
    <property type="component" value="Chromosome"/>
</dbReference>
<dbReference type="RefSeq" id="WP_103426927.1">
    <property type="nucleotide sequence ID" value="NZ_CP026309.1"/>
</dbReference>
<feature type="transmembrane region" description="Helical" evidence="1">
    <location>
        <begin position="45"/>
        <end position="68"/>
    </location>
</feature>
<organism evidence="2 3">
    <name type="scientific">Salinigranum rubrum</name>
    <dbReference type="NCBI Taxonomy" id="755307"/>
    <lineage>
        <taxon>Archaea</taxon>
        <taxon>Methanobacteriati</taxon>
        <taxon>Methanobacteriota</taxon>
        <taxon>Stenosarchaea group</taxon>
        <taxon>Halobacteria</taxon>
        <taxon>Halobacteriales</taxon>
        <taxon>Haloferacaceae</taxon>
        <taxon>Salinigranum</taxon>
    </lineage>
</organism>
<reference evidence="2 3" key="1">
    <citation type="submission" date="2018-01" db="EMBL/GenBank/DDBJ databases">
        <title>Complete genome sequence of Salinigranum rubrum GX10T, an extremely halophilic archaeon isolated from a marine solar saltern.</title>
        <authorList>
            <person name="Han S."/>
        </authorList>
    </citation>
    <scope>NUCLEOTIDE SEQUENCE [LARGE SCALE GENOMIC DNA]</scope>
    <source>
        <strain evidence="2 3">GX10</strain>
    </source>
</reference>
<protein>
    <submittedName>
        <fullName evidence="2">Uncharacterized protein</fullName>
    </submittedName>
</protein>